<keyword evidence="9" id="KW-0507">mRNA processing</keyword>
<feature type="region of interest" description="Disordered" evidence="18">
    <location>
        <begin position="401"/>
        <end position="551"/>
    </location>
</feature>
<dbReference type="InterPro" id="IPR018545">
    <property type="entry name" value="Btz_dom"/>
</dbReference>
<dbReference type="SMART" id="SM01044">
    <property type="entry name" value="Btz"/>
    <property type="match status" value="1"/>
</dbReference>
<evidence type="ECO:0000256" key="14">
    <source>
        <dbReference type="ARBA" id="ARBA00023161"/>
    </source>
</evidence>
<keyword evidence="12" id="KW-0810">Translation regulation</keyword>
<evidence type="ECO:0000256" key="17">
    <source>
        <dbReference type="ARBA" id="ARBA00023273"/>
    </source>
</evidence>
<dbReference type="PANTHER" id="PTHR13434">
    <property type="entry name" value="PROTEIN CASC3"/>
    <property type="match status" value="1"/>
</dbReference>
<evidence type="ECO:0000256" key="6">
    <source>
        <dbReference type="ARBA" id="ARBA00019964"/>
    </source>
</evidence>
<keyword evidence="11" id="KW-0509">mRNA transport</keyword>
<feature type="compositionally biased region" description="Pro residues" evidence="18">
    <location>
        <begin position="500"/>
        <end position="525"/>
    </location>
</feature>
<evidence type="ECO:0000256" key="3">
    <source>
        <dbReference type="ARBA" id="ARBA00004324"/>
    </source>
</evidence>
<comment type="similarity">
    <text evidence="5">Belongs to the CASC3 family.</text>
</comment>
<accession>A0ABN7BDZ2</accession>
<feature type="compositionally biased region" description="Basic and acidic residues" evidence="18">
    <location>
        <begin position="36"/>
        <end position="56"/>
    </location>
</feature>
<keyword evidence="21" id="KW-1185">Reference proteome</keyword>
<keyword evidence="8" id="KW-0963">Cytoplasm</keyword>
<feature type="compositionally biased region" description="Polar residues" evidence="18">
    <location>
        <begin position="274"/>
        <end position="285"/>
    </location>
</feature>
<name>A0ABN7BDZ2_9HEMI</name>
<proteinExistence type="inferred from homology"/>
<dbReference type="Pfam" id="PF09405">
    <property type="entry name" value="Btz"/>
    <property type="match status" value="1"/>
</dbReference>
<sequence>MSSVVDDKIDSVSGISSLQSSEGTAGYETADDAEKDDVKVKPSVRFDENVEIKEAPYVEIEEDVEPKEVVREDDRDDELSFDDGGHDDEAANSDNSLNAHQEGQSDDDGSSSGDPEVPHEREEGDGQEEGEKSDKKLDHDEDRRDPQYIPKRGVFYEHDDRTLDDEAAPKKEPERPPRKNKVEGVERWGHDKYNEDEQCPKSTQELIDTYGYDIRKEDGAPKARRRRRYGKGPNKYDRNWEDEQAYSKTPTRGGYKGNRPRKSYVENEEDFPSLETSIKGRNSAGSPDRRRQLKDSIKPMQFNPDEQMSPDEVKTRSSTEPAAPPRQVGLRGRGGARRGSGRLPPASDQIGNDRRPNQAPNPDQIRPFTANKSNKSAVKGNSAHDDIAELVQHFTHAVINVDNKNIAPIRSNAEEASGKGGSSGSKHQPEGTGQDKHKIASDPHSVRSKRYSTQRHSRPQQAPSTGNQQQLQPQQMQQQPIPQQQQQQQQQPPANYMSQAPPPPQQGYYPPPPQHGMCPPPPPPEATTHITAPPPAQYPQPPPAAGLPLMTFLPQVAPPPANTFQPPPNIFVPSAPYIAPPPIVQPGPAELYQGGVTYYNTQSQQVTRAVPSRRVKLAIPIVSPDSHPIQ</sequence>
<feature type="compositionally biased region" description="Pro residues" evidence="18">
    <location>
        <begin position="532"/>
        <end position="545"/>
    </location>
</feature>
<feature type="compositionally biased region" description="Basic and acidic residues" evidence="18">
    <location>
        <begin position="116"/>
        <end position="146"/>
    </location>
</feature>
<evidence type="ECO:0000256" key="15">
    <source>
        <dbReference type="ARBA" id="ARBA00023187"/>
    </source>
</evidence>
<evidence type="ECO:0000256" key="13">
    <source>
        <dbReference type="ARBA" id="ARBA00022884"/>
    </source>
</evidence>
<evidence type="ECO:0000256" key="16">
    <source>
        <dbReference type="ARBA" id="ARBA00023242"/>
    </source>
</evidence>
<feature type="compositionally biased region" description="Polar residues" evidence="18">
    <location>
        <begin position="92"/>
        <end position="102"/>
    </location>
</feature>
<evidence type="ECO:0000256" key="9">
    <source>
        <dbReference type="ARBA" id="ARBA00022664"/>
    </source>
</evidence>
<protein>
    <recommendedName>
        <fullName evidence="6">Protein CASC3</fullName>
    </recommendedName>
</protein>
<dbReference type="Proteomes" id="UP001307889">
    <property type="component" value="Chromosome 14"/>
</dbReference>
<keyword evidence="16" id="KW-0539">Nucleus</keyword>
<dbReference type="InterPro" id="IPR028544">
    <property type="entry name" value="CASC3"/>
</dbReference>
<evidence type="ECO:0000256" key="5">
    <source>
        <dbReference type="ARBA" id="ARBA00009548"/>
    </source>
</evidence>
<keyword evidence="14" id="KW-0866">Nonsense-mediated mRNA decay</keyword>
<feature type="compositionally biased region" description="Basic and acidic residues" evidence="18">
    <location>
        <begin position="1"/>
        <end position="10"/>
    </location>
</feature>
<dbReference type="PANTHER" id="PTHR13434:SF0">
    <property type="entry name" value="PROTEIN CASC3"/>
    <property type="match status" value="1"/>
</dbReference>
<evidence type="ECO:0000256" key="12">
    <source>
        <dbReference type="ARBA" id="ARBA00022845"/>
    </source>
</evidence>
<evidence type="ECO:0000313" key="20">
    <source>
        <dbReference type="EMBL" id="BET02595.1"/>
    </source>
</evidence>
<keyword evidence="10" id="KW-0747">Spliceosome</keyword>
<keyword evidence="13" id="KW-0694">RNA-binding</keyword>
<keyword evidence="7" id="KW-0813">Transport</keyword>
<keyword evidence="17" id="KW-0966">Cell projection</keyword>
<feature type="compositionally biased region" description="Basic residues" evidence="18">
    <location>
        <begin position="446"/>
        <end position="458"/>
    </location>
</feature>
<reference evidence="20 21" key="1">
    <citation type="submission" date="2023-09" db="EMBL/GenBank/DDBJ databases">
        <title>Nesidiocoris tenuis whole genome shotgun sequence.</title>
        <authorList>
            <person name="Shibata T."/>
            <person name="Shimoda M."/>
            <person name="Kobayashi T."/>
            <person name="Uehara T."/>
        </authorList>
    </citation>
    <scope>NUCLEOTIDE SEQUENCE [LARGE SCALE GENOMIC DNA]</scope>
    <source>
        <strain evidence="20 21">Japan</strain>
    </source>
</reference>
<evidence type="ECO:0000256" key="2">
    <source>
        <dbReference type="ARBA" id="ARBA00004279"/>
    </source>
</evidence>
<gene>
    <name evidence="20" type="ORF">NTJ_15413</name>
</gene>
<evidence type="ECO:0000256" key="10">
    <source>
        <dbReference type="ARBA" id="ARBA00022728"/>
    </source>
</evidence>
<evidence type="ECO:0000256" key="1">
    <source>
        <dbReference type="ARBA" id="ARBA00004210"/>
    </source>
</evidence>
<dbReference type="EMBL" id="AP028922">
    <property type="protein sequence ID" value="BET02595.1"/>
    <property type="molecule type" value="Genomic_DNA"/>
</dbReference>
<evidence type="ECO:0000256" key="11">
    <source>
        <dbReference type="ARBA" id="ARBA00022816"/>
    </source>
</evidence>
<feature type="domain" description="Btz" evidence="19">
    <location>
        <begin position="116"/>
        <end position="219"/>
    </location>
</feature>
<evidence type="ECO:0000256" key="8">
    <source>
        <dbReference type="ARBA" id="ARBA00022490"/>
    </source>
</evidence>
<evidence type="ECO:0000259" key="19">
    <source>
        <dbReference type="SMART" id="SM01044"/>
    </source>
</evidence>
<feature type="region of interest" description="Disordered" evidence="18">
    <location>
        <begin position="1"/>
        <end position="384"/>
    </location>
</feature>
<evidence type="ECO:0000256" key="18">
    <source>
        <dbReference type="SAM" id="MobiDB-lite"/>
    </source>
</evidence>
<feature type="compositionally biased region" description="Low complexity" evidence="18">
    <location>
        <begin position="468"/>
        <end position="493"/>
    </location>
</feature>
<feature type="compositionally biased region" description="Basic and acidic residues" evidence="18">
    <location>
        <begin position="167"/>
        <end position="199"/>
    </location>
</feature>
<evidence type="ECO:0000256" key="7">
    <source>
        <dbReference type="ARBA" id="ARBA00022448"/>
    </source>
</evidence>
<comment type="subcellular location">
    <subcellularLocation>
        <location evidence="2">Cell projection</location>
        <location evidence="2">Dendrite</location>
    </subcellularLocation>
    <subcellularLocation>
        <location evidence="1">Cytoplasm</location>
        <location evidence="1">Stress granule</location>
    </subcellularLocation>
    <subcellularLocation>
        <location evidence="4">Cytoplasm</location>
        <location evidence="4">Perinuclear region</location>
    </subcellularLocation>
    <subcellularLocation>
        <location evidence="3">Nucleus speckle</location>
    </subcellularLocation>
</comment>
<evidence type="ECO:0000313" key="21">
    <source>
        <dbReference type="Proteomes" id="UP001307889"/>
    </source>
</evidence>
<feature type="compositionally biased region" description="Basic and acidic residues" evidence="18">
    <location>
        <begin position="427"/>
        <end position="445"/>
    </location>
</feature>
<evidence type="ECO:0000256" key="4">
    <source>
        <dbReference type="ARBA" id="ARBA00004556"/>
    </source>
</evidence>
<feature type="compositionally biased region" description="Basic and acidic residues" evidence="18">
    <location>
        <begin position="287"/>
        <end position="297"/>
    </location>
</feature>
<organism evidence="20 21">
    <name type="scientific">Nesidiocoris tenuis</name>
    <dbReference type="NCBI Taxonomy" id="355587"/>
    <lineage>
        <taxon>Eukaryota</taxon>
        <taxon>Metazoa</taxon>
        <taxon>Ecdysozoa</taxon>
        <taxon>Arthropoda</taxon>
        <taxon>Hexapoda</taxon>
        <taxon>Insecta</taxon>
        <taxon>Pterygota</taxon>
        <taxon>Neoptera</taxon>
        <taxon>Paraneoptera</taxon>
        <taxon>Hemiptera</taxon>
        <taxon>Heteroptera</taxon>
        <taxon>Panheteroptera</taxon>
        <taxon>Cimicomorpha</taxon>
        <taxon>Miridae</taxon>
        <taxon>Dicyphina</taxon>
        <taxon>Nesidiocoris</taxon>
    </lineage>
</organism>
<keyword evidence="15" id="KW-0508">mRNA splicing</keyword>